<evidence type="ECO:0000259" key="7">
    <source>
        <dbReference type="Pfam" id="PF23726"/>
    </source>
</evidence>
<protein>
    <recommendedName>
        <fullName evidence="11">Cleavage/polyadenylation specificity factor A subunit C-terminal domain-containing protein</fullName>
    </recommendedName>
</protein>
<feature type="compositionally biased region" description="Polar residues" evidence="3">
    <location>
        <begin position="684"/>
        <end position="694"/>
    </location>
</feature>
<dbReference type="Gene3D" id="2.130.10.10">
    <property type="entry name" value="YVTN repeat-like/Quinoprotein amine dehydrogenase"/>
    <property type="match status" value="3"/>
</dbReference>
<evidence type="ECO:0000256" key="1">
    <source>
        <dbReference type="ARBA" id="ARBA00004123"/>
    </source>
</evidence>
<dbReference type="EMBL" id="CALLCH030000018">
    <property type="protein sequence ID" value="CAI4218655.1"/>
    <property type="molecule type" value="Genomic_DNA"/>
</dbReference>
<feature type="compositionally biased region" description="Acidic residues" evidence="3">
    <location>
        <begin position="661"/>
        <end position="675"/>
    </location>
</feature>
<organism evidence="9 10">
    <name type="scientific">Parascedosporium putredinis</name>
    <dbReference type="NCBI Taxonomy" id="1442378"/>
    <lineage>
        <taxon>Eukaryota</taxon>
        <taxon>Fungi</taxon>
        <taxon>Dikarya</taxon>
        <taxon>Ascomycota</taxon>
        <taxon>Pezizomycotina</taxon>
        <taxon>Sordariomycetes</taxon>
        <taxon>Hypocreomycetidae</taxon>
        <taxon>Microascales</taxon>
        <taxon>Microascaceae</taxon>
        <taxon>Parascedosporium</taxon>
    </lineage>
</organism>
<gene>
    <name evidence="9" type="ORF">PPNO1_LOCUS8233</name>
</gene>
<feature type="domain" description="RSE1/DDB1/CPSF1 second beta-propeller" evidence="7">
    <location>
        <begin position="763"/>
        <end position="1007"/>
    </location>
</feature>
<evidence type="ECO:0000259" key="5">
    <source>
        <dbReference type="Pfam" id="PF03178"/>
    </source>
</evidence>
<name>A0A9P1H9Z8_9PEZI</name>
<feature type="domain" description="RSE1/DDB1/CPSF1 first beta-propeller" evidence="6">
    <location>
        <begin position="237"/>
        <end position="624"/>
    </location>
</feature>
<dbReference type="InterPro" id="IPR056634">
    <property type="entry name" value="DUF7732"/>
</dbReference>
<keyword evidence="4" id="KW-0732">Signal</keyword>
<evidence type="ECO:0000259" key="8">
    <source>
        <dbReference type="Pfam" id="PF24866"/>
    </source>
</evidence>
<dbReference type="Pfam" id="PF10433">
    <property type="entry name" value="Beta-prop_RSE1_1st"/>
    <property type="match status" value="1"/>
</dbReference>
<feature type="region of interest" description="Disordered" evidence="3">
    <location>
        <begin position="661"/>
        <end position="697"/>
    </location>
</feature>
<evidence type="ECO:0008006" key="11">
    <source>
        <dbReference type="Google" id="ProtNLM"/>
    </source>
</evidence>
<dbReference type="Pfam" id="PF24866">
    <property type="entry name" value="DUF7732"/>
    <property type="match status" value="1"/>
</dbReference>
<comment type="caution">
    <text evidence="9">The sequence shown here is derived from an EMBL/GenBank/DDBJ whole genome shotgun (WGS) entry which is preliminary data.</text>
</comment>
<dbReference type="GO" id="GO:0005634">
    <property type="term" value="C:nucleus"/>
    <property type="evidence" value="ECO:0007669"/>
    <property type="project" value="UniProtKB-SubCell"/>
</dbReference>
<evidence type="ECO:0000259" key="6">
    <source>
        <dbReference type="Pfam" id="PF10433"/>
    </source>
</evidence>
<evidence type="ECO:0000256" key="4">
    <source>
        <dbReference type="SAM" id="SignalP"/>
    </source>
</evidence>
<dbReference type="InterPro" id="IPR004871">
    <property type="entry name" value="RSE1/DDB1/CPSF1_C"/>
</dbReference>
<dbReference type="PANTHER" id="PTHR10644">
    <property type="entry name" value="DNA REPAIR/RNA PROCESSING CPSF FAMILY"/>
    <property type="match status" value="1"/>
</dbReference>
<feature type="region of interest" description="Disordered" evidence="3">
    <location>
        <begin position="31"/>
        <end position="74"/>
    </location>
</feature>
<dbReference type="InterPro" id="IPR015943">
    <property type="entry name" value="WD40/YVTN_repeat-like_dom_sf"/>
</dbReference>
<reference evidence="9" key="1">
    <citation type="submission" date="2022-11" db="EMBL/GenBank/DDBJ databases">
        <authorList>
            <person name="Scott C."/>
            <person name="Bruce N."/>
        </authorList>
    </citation>
    <scope>NUCLEOTIDE SEQUENCE</scope>
</reference>
<dbReference type="InterPro" id="IPR018846">
    <property type="entry name" value="Beta-prop_RSE1/DDB1/CPSF1_1st"/>
</dbReference>
<dbReference type="OrthoDB" id="6109at2759"/>
<comment type="subcellular location">
    <subcellularLocation>
        <location evidence="1">Nucleus</location>
    </subcellularLocation>
</comment>
<evidence type="ECO:0000256" key="3">
    <source>
        <dbReference type="SAM" id="MobiDB-lite"/>
    </source>
</evidence>
<accession>A0A9P1H9Z8</accession>
<evidence type="ECO:0000313" key="9">
    <source>
        <dbReference type="EMBL" id="CAI4218655.1"/>
    </source>
</evidence>
<dbReference type="Pfam" id="PF03178">
    <property type="entry name" value="CPSF_A"/>
    <property type="match status" value="1"/>
</dbReference>
<dbReference type="Proteomes" id="UP000838763">
    <property type="component" value="Unassembled WGS sequence"/>
</dbReference>
<evidence type="ECO:0000313" key="10">
    <source>
        <dbReference type="Proteomes" id="UP000838763"/>
    </source>
</evidence>
<feature type="domain" description="DUF7732" evidence="8">
    <location>
        <begin position="67"/>
        <end position="186"/>
    </location>
</feature>
<keyword evidence="10" id="KW-1185">Reference proteome</keyword>
<sequence>MKFDHILSLLLLGASAANAVAVPEPANILDSTKKELGKRKGGGGGGARGGGGGGGSSSSSGSSRGGSGGASSGARAGAGAPRSFAGGKYYGGAFWPGLWLYGAYSYPYSHPYRFHNNTRDEEEELPVICACDPNSACGCDENQDTAYLSDLIGDGSYNGLNHSLITVAEVNGTKTILINGTLSSDTEAPSDGDESAAIARAVEALGYWPMVAAALAAVFVGDVMANTPVWVYASVPVTHSLTLPFLSQDSSNLIVAKGSLLQIFTTKAIPAEVDNAQRQQSPPIVPPAIAFESRRSDDDGLDSSLLAEGIHRADRGNNTKLVLVADKSGGHGLLVALRTAKACLVQWNPDTKTIVDTSVHFYENEEGASFELPLSEYETILQADPSSRCAAMKFGLRSIAILPLKQASADVEMDDWDVDLDGPRPVKENSDKAMATTNGAKELPYTESFVLRFPQLDPTLLYPEHFAFLYEYREPTFGILSSMQQQGYFLGRKDHKSYKVFTLDLHQRASTTILAVDNLPHDVHRVIPLPAPIGGALLVGDNELIHVDQSGRANGVSVNAFAKVCTSFPLADQSSLNLRLEHCVIEQLALESGELLMVLNNGNIAIISFKIDGRTVTGVSVRTISPECGGGIIPSRWARKHSQSARRKSRLVDPSLEYDLDDLDLDDDEDEDDLYGDSARPAPTINQGNANGQSKDGDLNFRVQDTLLSIAPLREISPGQSVFFPESEEKRNSEGVVSSLQLACAVGRGNAGAIAIINKDIQPKVIGRFEFPEARGFWTMSVQKPISKTLQAEKDISAAIGSDYGAATEFDRFMIVAKVDLDGYETSDVYAVTAAGFEALTGTEFDPAAGFTVEAGSMGKHKRVIQVLKSEVRCYDGDLGLSQIIPMLDEDTGSDPRVVSGSIADPFLLLIRDDSSVWIAQIDKNCELEEMERLDERLVSTKWLNGCLYTDVDGHFTRAGKGTTTPTILAFLVSTSGALYVYSLPDLSKPIFVAEGLAYLPHIIRRSPYLIARNSTNDLTIYQPVLRSGEEDDSKALQFLKLRNPTLAATPEPPLLKMTRRRKSRGLSRSGPVPISAVTVPSSFLAFRRAFDQEQQEHTQTGWAPRMCRQGPQLIPYGRMRKGFIYADSEGIARVTQLPPKTSFAELGVSVRKIPMGFNLKQIAYHSAMETYTVGGSVLEPFELPKDDEHRKEWARENIDLKPMVQRGQVKLVNPANWSVIQTIDYEPYEDVLCLKALNLEVSEVTKERRQLIVVGTGTRKGEDLPIRGRVYVYDVVVVIPEAGKPETNKLLKLVAKEEIPRGAVTAVSEIGTQGLMLVAQGQKCMVRGLKEDGSLLPVAFMDMSCYVTAAKELRASGLCVMADATKGVWFTGCTEEPYKMQLFGKSTTDLEIATADFLPDGKNLYLIAADMGARSTYSSMTQSVNPKSLQGHLLLHKTSFCTASNGPTITLLLPRTVTPASGLQNNGAEPGTFHNHILLLASESGMLAAISPLSEAAYRRLLSLSAQLVTALPVSAGTNPKAYRMPHPAAGAVGVDTASGRTMIDGAVLARWGELGTGRKAELAGKTGYSGVEQVRAELDSLLGWTGLAYF</sequence>
<feature type="compositionally biased region" description="Gly residues" evidence="3">
    <location>
        <begin position="42"/>
        <end position="56"/>
    </location>
</feature>
<dbReference type="InterPro" id="IPR050358">
    <property type="entry name" value="RSE1/DDB1/CFT1"/>
</dbReference>
<feature type="signal peptide" evidence="4">
    <location>
        <begin position="1"/>
        <end position="19"/>
    </location>
</feature>
<evidence type="ECO:0000256" key="2">
    <source>
        <dbReference type="ARBA" id="ARBA00023242"/>
    </source>
</evidence>
<keyword evidence="2" id="KW-0539">Nucleus</keyword>
<proteinExistence type="predicted"/>
<dbReference type="Pfam" id="PF23726">
    <property type="entry name" value="Beta-prop_RSE1_2nd"/>
    <property type="match status" value="1"/>
</dbReference>
<dbReference type="GO" id="GO:0003676">
    <property type="term" value="F:nucleic acid binding"/>
    <property type="evidence" value="ECO:0007669"/>
    <property type="project" value="InterPro"/>
</dbReference>
<feature type="chain" id="PRO_5040151808" description="Cleavage/polyadenylation specificity factor A subunit C-terminal domain-containing protein" evidence="4">
    <location>
        <begin position="20"/>
        <end position="1592"/>
    </location>
</feature>
<feature type="domain" description="RSE1/DDB1/CPSF1 C-terminal" evidence="5">
    <location>
        <begin position="1208"/>
        <end position="1553"/>
    </location>
</feature>
<dbReference type="InterPro" id="IPR058543">
    <property type="entry name" value="Beta-prop_RSE1/DDB1/CPSF1_2nd"/>
</dbReference>